<feature type="region of interest" description="Disordered" evidence="1">
    <location>
        <begin position="67"/>
        <end position="105"/>
    </location>
</feature>
<dbReference type="InterPro" id="IPR016088">
    <property type="entry name" value="Chalcone_isomerase_3-sand"/>
</dbReference>
<dbReference type="OrthoDB" id="18193at2759"/>
<feature type="compositionally biased region" description="Basic and acidic residues" evidence="1">
    <location>
        <begin position="220"/>
        <end position="233"/>
    </location>
</feature>
<evidence type="ECO:0000313" key="4">
    <source>
        <dbReference type="Proteomes" id="UP000027238"/>
    </source>
</evidence>
<dbReference type="Proteomes" id="UP000027238">
    <property type="component" value="Unassembled WGS sequence"/>
</dbReference>
<organism evidence="3 4">
    <name type="scientific">Colletotrichum sublineola</name>
    <name type="common">Sorghum anthracnose fungus</name>
    <dbReference type="NCBI Taxonomy" id="1173701"/>
    <lineage>
        <taxon>Eukaryota</taxon>
        <taxon>Fungi</taxon>
        <taxon>Dikarya</taxon>
        <taxon>Ascomycota</taxon>
        <taxon>Pezizomycotina</taxon>
        <taxon>Sordariomycetes</taxon>
        <taxon>Hypocreomycetidae</taxon>
        <taxon>Glomerellales</taxon>
        <taxon>Glomerellaceae</taxon>
        <taxon>Colletotrichum</taxon>
        <taxon>Colletotrichum graminicola species complex</taxon>
    </lineage>
</organism>
<evidence type="ECO:0000256" key="1">
    <source>
        <dbReference type="SAM" id="MobiDB-lite"/>
    </source>
</evidence>
<keyword evidence="3" id="KW-0413">Isomerase</keyword>
<feature type="region of interest" description="Disordered" evidence="1">
    <location>
        <begin position="30"/>
        <end position="55"/>
    </location>
</feature>
<dbReference type="STRING" id="1173701.A0A066X4B8"/>
<dbReference type="Gene3D" id="3.50.70.10">
    <property type="match status" value="1"/>
</dbReference>
<feature type="compositionally biased region" description="Polar residues" evidence="1">
    <location>
        <begin position="234"/>
        <end position="247"/>
    </location>
</feature>
<dbReference type="InterPro" id="IPR036298">
    <property type="entry name" value="Chalcone_isomerase_sf"/>
</dbReference>
<evidence type="ECO:0000259" key="2">
    <source>
        <dbReference type="Pfam" id="PF16035"/>
    </source>
</evidence>
<dbReference type="Pfam" id="PF16035">
    <property type="entry name" value="Chalcone_2"/>
    <property type="match status" value="1"/>
</dbReference>
<keyword evidence="4" id="KW-1185">Reference proteome</keyword>
<dbReference type="PANTHER" id="PTHR47284:SF3">
    <property type="entry name" value="FATTY-ACID-BINDING PROTEIN 2"/>
    <property type="match status" value="1"/>
</dbReference>
<dbReference type="eggNOG" id="ENOG502S9DZ">
    <property type="taxonomic scope" value="Eukaryota"/>
</dbReference>
<feature type="region of interest" description="Disordered" evidence="1">
    <location>
        <begin position="131"/>
        <end position="158"/>
    </location>
</feature>
<dbReference type="EMBL" id="JMSE01001467">
    <property type="protein sequence ID" value="KDN60855.1"/>
    <property type="molecule type" value="Genomic_DNA"/>
</dbReference>
<proteinExistence type="predicted"/>
<feature type="compositionally biased region" description="Polar residues" evidence="1">
    <location>
        <begin position="73"/>
        <end position="83"/>
    </location>
</feature>
<feature type="compositionally biased region" description="Low complexity" evidence="1">
    <location>
        <begin position="138"/>
        <end position="156"/>
    </location>
</feature>
<name>A0A066X4B8_COLSU</name>
<feature type="region of interest" description="Disordered" evidence="1">
    <location>
        <begin position="213"/>
        <end position="255"/>
    </location>
</feature>
<gene>
    <name evidence="3" type="ORF">CSUB01_04656</name>
</gene>
<protein>
    <submittedName>
        <fullName evidence="3">Putative chalcone-flavanone isomerase</fullName>
    </submittedName>
</protein>
<accession>A0A066X4B8</accession>
<feature type="compositionally biased region" description="Pro residues" evidence="1">
    <location>
        <begin position="87"/>
        <end position="100"/>
    </location>
</feature>
<dbReference type="SUPFAM" id="SSF54626">
    <property type="entry name" value="Chalcone isomerase"/>
    <property type="match status" value="1"/>
</dbReference>
<feature type="domain" description="Chalcone isomerase" evidence="2">
    <location>
        <begin position="310"/>
        <end position="510"/>
    </location>
</feature>
<sequence length="529" mass="57229">MPPPSASLTPLSLNQGLQSAYRLASLCLAPPAKPKTLPHDPDNASSYPSGPELGIARPVAVTIRTAVPARTSRAPSEGNNRTHQPTRTPPPPPCITPSPPTTTAAAIRKPSNVRGTSPMLCPRTLRALPRGVQQPAVRTASRRTFFSRQRSSPSRPVENYNIGNLHDASSNYRRDYMYFLACGALAGIIAIGYTTNKLLDALAAQKKKAEAAAKTAGADNNKDKYDNNDDDNNRSGYQLDSSVPTETFKTEAGSKRKVVIHDEEGRELVPTGNKTVPSFPRTIDLSLSQAHRGDPAAPIAASVADSDGVEYTLVGLGIRTVTFLGIQVYMVGYYVATADIARLQHYLTKKIDPIATTLVPSERDTLKAKLLDPAEGEATWSALLREVGCRSAFRIVPVRDTDFPHLRDGFVRAITARSAADKAAYGDEAFGEAMREFKRLFNRGKLQKGRELLLCRDGQGALEVVLDEGDGSSGRQTIGRVQDERVSRLLWLNWLAGKSVASEPARHSVVDGVMEFVERPVGTVAAQVV</sequence>
<dbReference type="InterPro" id="IPR016087">
    <property type="entry name" value="Chalcone_isomerase"/>
</dbReference>
<comment type="caution">
    <text evidence="3">The sequence shown here is derived from an EMBL/GenBank/DDBJ whole genome shotgun (WGS) entry which is preliminary data.</text>
</comment>
<dbReference type="PANTHER" id="PTHR47284">
    <property type="entry name" value="FATTY-ACID-BINDING PROTEIN 2"/>
    <property type="match status" value="1"/>
</dbReference>
<dbReference type="GO" id="GO:0016872">
    <property type="term" value="F:intramolecular lyase activity"/>
    <property type="evidence" value="ECO:0007669"/>
    <property type="project" value="InterPro"/>
</dbReference>
<dbReference type="AlphaFoldDB" id="A0A066X4B8"/>
<evidence type="ECO:0000313" key="3">
    <source>
        <dbReference type="EMBL" id="KDN60855.1"/>
    </source>
</evidence>
<reference evidence="4" key="1">
    <citation type="journal article" date="2014" name="Genome Announc.">
        <title>Draft genome sequence of Colletotrichum sublineola, a destructive pathogen of cultivated sorghum.</title>
        <authorList>
            <person name="Baroncelli R."/>
            <person name="Sanz-Martin J.M."/>
            <person name="Rech G.E."/>
            <person name="Sukno S.A."/>
            <person name="Thon M.R."/>
        </authorList>
    </citation>
    <scope>NUCLEOTIDE SEQUENCE [LARGE SCALE GENOMIC DNA]</scope>
    <source>
        <strain evidence="4">TX430BB</strain>
    </source>
</reference>
<dbReference type="HOGENOM" id="CLU_038840_1_0_1"/>